<protein>
    <submittedName>
        <fullName evidence="2">Glutathione S-transferase</fullName>
    </submittedName>
</protein>
<dbReference type="Gene3D" id="3.40.30.10">
    <property type="entry name" value="Glutaredoxin"/>
    <property type="match status" value="1"/>
</dbReference>
<dbReference type="GO" id="GO:0006749">
    <property type="term" value="P:glutathione metabolic process"/>
    <property type="evidence" value="ECO:0007669"/>
    <property type="project" value="TreeGrafter"/>
</dbReference>
<dbReference type="CDD" id="cd03194">
    <property type="entry name" value="GST_C_3"/>
    <property type="match status" value="1"/>
</dbReference>
<proteinExistence type="predicted"/>
<dbReference type="GO" id="GO:0004364">
    <property type="term" value="F:glutathione transferase activity"/>
    <property type="evidence" value="ECO:0007669"/>
    <property type="project" value="TreeGrafter"/>
</dbReference>
<dbReference type="Gene3D" id="1.20.1050.10">
    <property type="match status" value="1"/>
</dbReference>
<evidence type="ECO:0000313" key="3">
    <source>
        <dbReference type="Proteomes" id="UP001156870"/>
    </source>
</evidence>
<dbReference type="CDD" id="cd03043">
    <property type="entry name" value="GST_N_1"/>
    <property type="match status" value="1"/>
</dbReference>
<gene>
    <name evidence="2" type="ORF">GCM10007877_05680</name>
</gene>
<feature type="domain" description="GST N-terminal" evidence="1">
    <location>
        <begin position="2"/>
        <end position="82"/>
    </location>
</feature>
<dbReference type="SUPFAM" id="SSF52833">
    <property type="entry name" value="Thioredoxin-like"/>
    <property type="match status" value="1"/>
</dbReference>
<sequence>MYQLVIGNKNYSTWSLRPWLLLKAHQVSFEEKQVSLEQEELSEALSEFSGSAKVPVLFDGTRCVWDSLAICEYINDNIINGKGWPEDSTAKAFARCATAEMHSSFQHLRNEAPMNIRAKRRLALSTGAQKDLSRIDELWQEGRAQFHTEGEFLCGPYSIADCFYTPVAYRIKTYGFKLSSVSQTYCEALLAHPAAQAWACDALLETEIVEQDEAGEEV</sequence>
<dbReference type="InterPro" id="IPR036282">
    <property type="entry name" value="Glutathione-S-Trfase_C_sf"/>
</dbReference>
<dbReference type="InterPro" id="IPR004045">
    <property type="entry name" value="Glutathione_S-Trfase_N"/>
</dbReference>
<dbReference type="GO" id="GO:0016034">
    <property type="term" value="F:maleylacetoacetate isomerase activity"/>
    <property type="evidence" value="ECO:0007669"/>
    <property type="project" value="TreeGrafter"/>
</dbReference>
<dbReference type="PROSITE" id="PS50404">
    <property type="entry name" value="GST_NTER"/>
    <property type="match status" value="1"/>
</dbReference>
<reference evidence="2 3" key="1">
    <citation type="journal article" date="2014" name="Int. J. Syst. Evol. Microbiol.">
        <title>Complete genome sequence of Corynebacterium casei LMG S-19264T (=DSM 44701T), isolated from a smear-ripened cheese.</title>
        <authorList>
            <consortium name="US DOE Joint Genome Institute (JGI-PGF)"/>
            <person name="Walter F."/>
            <person name="Albersmeier A."/>
            <person name="Kalinowski J."/>
            <person name="Ruckert C."/>
        </authorList>
    </citation>
    <scope>NUCLEOTIDE SEQUENCE [LARGE SCALE GENOMIC DNA]</scope>
    <source>
        <strain evidence="2 3">NBRC 110095</strain>
    </source>
</reference>
<dbReference type="RefSeq" id="WP_232592324.1">
    <property type="nucleotide sequence ID" value="NZ_BSPD01000020.1"/>
</dbReference>
<dbReference type="AlphaFoldDB" id="A0AA37T0W9"/>
<dbReference type="PANTHER" id="PTHR42673:SF4">
    <property type="entry name" value="MALEYLACETOACETATE ISOMERASE"/>
    <property type="match status" value="1"/>
</dbReference>
<name>A0AA37T0W9_9GAMM</name>
<evidence type="ECO:0000259" key="1">
    <source>
        <dbReference type="PROSITE" id="PS50404"/>
    </source>
</evidence>
<dbReference type="Proteomes" id="UP001156870">
    <property type="component" value="Unassembled WGS sequence"/>
</dbReference>
<dbReference type="Pfam" id="PF13409">
    <property type="entry name" value="GST_N_2"/>
    <property type="match status" value="1"/>
</dbReference>
<evidence type="ECO:0000313" key="2">
    <source>
        <dbReference type="EMBL" id="GLS24854.1"/>
    </source>
</evidence>
<dbReference type="EMBL" id="BSPD01000020">
    <property type="protein sequence ID" value="GLS24854.1"/>
    <property type="molecule type" value="Genomic_DNA"/>
</dbReference>
<dbReference type="GO" id="GO:0006559">
    <property type="term" value="P:L-phenylalanine catabolic process"/>
    <property type="evidence" value="ECO:0007669"/>
    <property type="project" value="TreeGrafter"/>
</dbReference>
<keyword evidence="3" id="KW-1185">Reference proteome</keyword>
<dbReference type="InterPro" id="IPR036249">
    <property type="entry name" value="Thioredoxin-like_sf"/>
</dbReference>
<accession>A0AA37T0W9</accession>
<comment type="caution">
    <text evidence="2">The sequence shown here is derived from an EMBL/GenBank/DDBJ whole genome shotgun (WGS) entry which is preliminary data.</text>
</comment>
<dbReference type="PROSITE" id="PS51354">
    <property type="entry name" value="GLUTAREDOXIN_2"/>
    <property type="match status" value="1"/>
</dbReference>
<dbReference type="SUPFAM" id="SSF47616">
    <property type="entry name" value="GST C-terminal domain-like"/>
    <property type="match status" value="1"/>
</dbReference>
<dbReference type="PANTHER" id="PTHR42673">
    <property type="entry name" value="MALEYLACETOACETATE ISOMERASE"/>
    <property type="match status" value="1"/>
</dbReference>
<organism evidence="2 3">
    <name type="scientific">Marinibactrum halimedae</name>
    <dbReference type="NCBI Taxonomy" id="1444977"/>
    <lineage>
        <taxon>Bacteria</taxon>
        <taxon>Pseudomonadati</taxon>
        <taxon>Pseudomonadota</taxon>
        <taxon>Gammaproteobacteria</taxon>
        <taxon>Cellvibrionales</taxon>
        <taxon>Cellvibrionaceae</taxon>
        <taxon>Marinibactrum</taxon>
    </lineage>
</organism>